<protein>
    <submittedName>
        <fullName evidence="1">ATP binding</fullName>
    </submittedName>
</protein>
<evidence type="ECO:0000313" key="2">
    <source>
        <dbReference type="Proteomes" id="UP000076837"/>
    </source>
</evidence>
<dbReference type="Proteomes" id="UP000076837">
    <property type="component" value="Unassembled WGS sequence"/>
</dbReference>
<evidence type="ECO:0000313" key="1">
    <source>
        <dbReference type="EMBL" id="KZM18955.1"/>
    </source>
</evidence>
<name>A0A162WCR4_DIDRA</name>
<gene>
    <name evidence="1" type="ORF">ST47_g9901</name>
</gene>
<accession>A0A162WCR4</accession>
<dbReference type="OrthoDB" id="2156052at2759"/>
<keyword evidence="2" id="KW-1185">Reference proteome</keyword>
<proteinExistence type="predicted"/>
<organism evidence="1 2">
    <name type="scientific">Didymella rabiei</name>
    <name type="common">Chickpea ascochyta blight fungus</name>
    <name type="synonym">Mycosphaerella rabiei</name>
    <dbReference type="NCBI Taxonomy" id="5454"/>
    <lineage>
        <taxon>Eukaryota</taxon>
        <taxon>Fungi</taxon>
        <taxon>Dikarya</taxon>
        <taxon>Ascomycota</taxon>
        <taxon>Pezizomycotina</taxon>
        <taxon>Dothideomycetes</taxon>
        <taxon>Pleosporomycetidae</taxon>
        <taxon>Pleosporales</taxon>
        <taxon>Pleosporineae</taxon>
        <taxon>Didymellaceae</taxon>
        <taxon>Ascochyta</taxon>
    </lineage>
</organism>
<dbReference type="AlphaFoldDB" id="A0A162WCR4"/>
<dbReference type="EMBL" id="JYNV01000313">
    <property type="protein sequence ID" value="KZM18955.1"/>
    <property type="molecule type" value="Genomic_DNA"/>
</dbReference>
<sequence>MTEHLLDYKELFLQEQCWREFAELKQKEAEMIQRNECHRCEEAEARTRKTMLPEFFNARHHHLHLGLAVQTDASLSTRGDSANANNKLRSERLRVWDDIMEPGFA</sequence>
<reference evidence="1 2" key="1">
    <citation type="journal article" date="2016" name="Sci. Rep.">
        <title>Draft genome sequencing and secretome analysis of fungal phytopathogen Ascochyta rabiei provides insight into the necrotrophic effector repertoire.</title>
        <authorList>
            <person name="Verma S."/>
            <person name="Gazara R.K."/>
            <person name="Nizam S."/>
            <person name="Parween S."/>
            <person name="Chattopadhyay D."/>
            <person name="Verma P.K."/>
        </authorList>
    </citation>
    <scope>NUCLEOTIDE SEQUENCE [LARGE SCALE GENOMIC DNA]</scope>
    <source>
        <strain evidence="1 2">ArDII</strain>
    </source>
</reference>
<comment type="caution">
    <text evidence="1">The sequence shown here is derived from an EMBL/GenBank/DDBJ whole genome shotgun (WGS) entry which is preliminary data.</text>
</comment>